<evidence type="ECO:0008006" key="5">
    <source>
        <dbReference type="Google" id="ProtNLM"/>
    </source>
</evidence>
<keyword evidence="2" id="KW-1133">Transmembrane helix</keyword>
<dbReference type="EMBL" id="QBMP01000008">
    <property type="protein sequence ID" value="PZO60700.1"/>
    <property type="molecule type" value="Genomic_DNA"/>
</dbReference>
<feature type="compositionally biased region" description="Basic and acidic residues" evidence="1">
    <location>
        <begin position="286"/>
        <end position="299"/>
    </location>
</feature>
<keyword evidence="2" id="KW-0812">Transmembrane</keyword>
<feature type="compositionally biased region" description="Acidic residues" evidence="1">
    <location>
        <begin position="321"/>
        <end position="335"/>
    </location>
</feature>
<feature type="region of interest" description="Disordered" evidence="1">
    <location>
        <begin position="72"/>
        <end position="346"/>
    </location>
</feature>
<feature type="compositionally biased region" description="Low complexity" evidence="1">
    <location>
        <begin position="120"/>
        <end position="132"/>
    </location>
</feature>
<evidence type="ECO:0000313" key="3">
    <source>
        <dbReference type="EMBL" id="PZO60700.1"/>
    </source>
</evidence>
<proteinExistence type="predicted"/>
<feature type="transmembrane region" description="Helical" evidence="2">
    <location>
        <begin position="42"/>
        <end position="65"/>
    </location>
</feature>
<keyword evidence="2" id="KW-0472">Membrane</keyword>
<feature type="compositionally biased region" description="Acidic residues" evidence="1">
    <location>
        <begin position="300"/>
        <end position="313"/>
    </location>
</feature>
<evidence type="ECO:0000256" key="1">
    <source>
        <dbReference type="SAM" id="MobiDB-lite"/>
    </source>
</evidence>
<organism evidence="3 4">
    <name type="scientific">Phormidesmis priestleyi</name>
    <dbReference type="NCBI Taxonomy" id="268141"/>
    <lineage>
        <taxon>Bacteria</taxon>
        <taxon>Bacillati</taxon>
        <taxon>Cyanobacteriota</taxon>
        <taxon>Cyanophyceae</taxon>
        <taxon>Leptolyngbyales</taxon>
        <taxon>Leptolyngbyaceae</taxon>
        <taxon>Phormidesmis</taxon>
    </lineage>
</organism>
<evidence type="ECO:0000313" key="4">
    <source>
        <dbReference type="Proteomes" id="UP000249794"/>
    </source>
</evidence>
<name>A0A2W4XT41_9CYAN</name>
<accession>A0A2W4XT41</accession>
<sequence length="369" mass="40057">MFRFIVLLLISAVLAVVTVQTPATPMALVILSGKTPAVPFGLLLLGATGSGAIVTLILYGLVGLYRPPESKYRPMGRRVPYPDGPESGFSDSEPAFGSGGGANIPTPTYGGSASTFVSEPAPSAYPQAYPQAPAQPPQDTLRDPIPPQAAGTPSPTPRSTVMEASPAQISSPSTEKKKSKPAFFLSNPLNNRKKNPKNDPPAPPAIGDNWGELRTAAQRNSWEDEFEGENDQKQGLFDFIRTGVTGNSARREQPPAYGYENDDDLDRGWENFDNYDDPPPLSGGTGEERYETRVYRDGLYDDDYEDSAYEDGSYDGRSYDDEPYDDQDSLADLDSDQASLNKIGPDGVYEADYRVIVPPARPLEDEDRS</sequence>
<reference evidence="3 4" key="2">
    <citation type="submission" date="2018-06" db="EMBL/GenBank/DDBJ databases">
        <title>Metagenomic assembly of (sub)arctic Cyanobacteria and their associated microbiome from non-axenic cultures.</title>
        <authorList>
            <person name="Baurain D."/>
        </authorList>
    </citation>
    <scope>NUCLEOTIDE SEQUENCE [LARGE SCALE GENOMIC DNA]</scope>
    <source>
        <strain evidence="3">ULC027bin1</strain>
    </source>
</reference>
<reference evidence="4" key="1">
    <citation type="submission" date="2018-04" db="EMBL/GenBank/DDBJ databases">
        <authorList>
            <person name="Cornet L."/>
        </authorList>
    </citation>
    <scope>NUCLEOTIDE SEQUENCE [LARGE SCALE GENOMIC DNA]</scope>
</reference>
<dbReference type="AlphaFoldDB" id="A0A2W4XT41"/>
<feature type="compositionally biased region" description="Polar residues" evidence="1">
    <location>
        <begin position="105"/>
        <end position="117"/>
    </location>
</feature>
<evidence type="ECO:0000256" key="2">
    <source>
        <dbReference type="SAM" id="Phobius"/>
    </source>
</evidence>
<comment type="caution">
    <text evidence="3">The sequence shown here is derived from an EMBL/GenBank/DDBJ whole genome shotgun (WGS) entry which is preliminary data.</text>
</comment>
<protein>
    <recommendedName>
        <fullName evidence="5">LapA family protein</fullName>
    </recommendedName>
</protein>
<dbReference type="Proteomes" id="UP000249794">
    <property type="component" value="Unassembled WGS sequence"/>
</dbReference>
<gene>
    <name evidence="3" type="ORF">DCF15_01745</name>
</gene>